<feature type="transmembrane region" description="Helical" evidence="11">
    <location>
        <begin position="271"/>
        <end position="290"/>
    </location>
</feature>
<dbReference type="InterPro" id="IPR013657">
    <property type="entry name" value="SCL35B1-4/HUT1"/>
</dbReference>
<keyword evidence="6" id="KW-0256">Endoplasmic reticulum</keyword>
<feature type="compositionally biased region" description="Basic and acidic residues" evidence="10">
    <location>
        <begin position="185"/>
        <end position="194"/>
    </location>
</feature>
<gene>
    <name evidence="12" type="ORF">VHUM_02331</name>
</gene>
<sequence length="484" mass="51236">MHANGERLSGDRASHTAVPAPSRRFQTGTAAATTARHDRLGRRVLHVSRRQQKAKGNGFCYHHTLHDGLNTVRRGRRTQLTPARLAVCIAGVYGAFLLWAIAQERLSAPFPAATHAPHTPPAKFPSPLFFNWCQALVGAGASAAYLLLQAASDGSLKARGAWGVLGLDRLFGAAPKAGGSANGKAGDKAGDKANGKTNGHGKHVAAPTPTPLLRTLPALLLQVALFQTTAGPIGFLALRHISYPTMVLGKSCKLIPVLLLNVLLYRRRFAPSKYLVVGLVSAGIALFMLLGKSSKKGGSNSAWGLSLLLINLLIDGLTNSTQDQIFALYPGYSGQQMMFIMASITLAILTPAMVLPLPAHPLAWLTGAGATLGATHLPAAWSPPVLLQSLRFIASHPSALSPLLAYAALGGLGQIFIFETIAHFGSLTLVMVTVTRKLFTMLLSVLVFGHELTPGQWAGVAVVFAGIGTEAYFKWAEGKRKKVA</sequence>
<dbReference type="GO" id="GO:0005459">
    <property type="term" value="F:UDP-galactose transmembrane transporter activity"/>
    <property type="evidence" value="ECO:0007669"/>
    <property type="project" value="TreeGrafter"/>
</dbReference>
<keyword evidence="3" id="KW-0813">Transport</keyword>
<keyword evidence="13" id="KW-1185">Reference proteome</keyword>
<evidence type="ECO:0000256" key="9">
    <source>
        <dbReference type="ARBA" id="ARBA00041103"/>
    </source>
</evidence>
<keyword evidence="8 11" id="KW-0472">Membrane</keyword>
<feature type="transmembrane region" description="Helical" evidence="11">
    <location>
        <begin position="362"/>
        <end position="383"/>
    </location>
</feature>
<dbReference type="Proteomes" id="UP000473826">
    <property type="component" value="Unassembled WGS sequence"/>
</dbReference>
<name>A0A7D8V215_VANHU</name>
<evidence type="ECO:0000256" key="10">
    <source>
        <dbReference type="SAM" id="MobiDB-lite"/>
    </source>
</evidence>
<feature type="transmembrane region" description="Helical" evidence="11">
    <location>
        <begin position="129"/>
        <end position="148"/>
    </location>
</feature>
<evidence type="ECO:0000256" key="8">
    <source>
        <dbReference type="ARBA" id="ARBA00023136"/>
    </source>
</evidence>
<reference evidence="12 13" key="1">
    <citation type="journal article" date="2019" name="PLoS Genet.">
        <title>Convergent evolution of linked mating-type loci in basidiomycete fungi.</title>
        <authorList>
            <person name="Sun S."/>
            <person name="Coelho M.A."/>
            <person name="Heitman J."/>
            <person name="Nowrousian M."/>
        </authorList>
    </citation>
    <scope>NUCLEOTIDE SEQUENCE [LARGE SCALE GENOMIC DNA]</scope>
    <source>
        <strain evidence="12 13">CBS 4282</strain>
    </source>
</reference>
<dbReference type="Pfam" id="PF08449">
    <property type="entry name" value="UAA"/>
    <property type="match status" value="1"/>
</dbReference>
<dbReference type="GO" id="GO:0005460">
    <property type="term" value="F:UDP-glucose transmembrane transporter activity"/>
    <property type="evidence" value="ECO:0007669"/>
    <property type="project" value="TreeGrafter"/>
</dbReference>
<evidence type="ECO:0000256" key="1">
    <source>
        <dbReference type="ARBA" id="ARBA00004477"/>
    </source>
</evidence>
<feature type="region of interest" description="Disordered" evidence="10">
    <location>
        <begin position="1"/>
        <end position="39"/>
    </location>
</feature>
<evidence type="ECO:0000313" key="12">
    <source>
        <dbReference type="EMBL" id="TXT10826.1"/>
    </source>
</evidence>
<comment type="similarity">
    <text evidence="2">Belongs to the nucleotide-sugar transporter family. SLC35B subfamily.</text>
</comment>
<dbReference type="SUPFAM" id="SSF103481">
    <property type="entry name" value="Multidrug resistance efflux transporter EmrE"/>
    <property type="match status" value="1"/>
</dbReference>
<keyword evidence="7 11" id="KW-1133">Transmembrane helix</keyword>
<feature type="transmembrane region" description="Helical" evidence="11">
    <location>
        <begin position="455"/>
        <end position="473"/>
    </location>
</feature>
<keyword evidence="4" id="KW-0762">Sugar transport</keyword>
<feature type="compositionally biased region" description="Basic and acidic residues" evidence="10">
    <location>
        <begin position="1"/>
        <end position="14"/>
    </location>
</feature>
<feature type="transmembrane region" description="Helical" evidence="11">
    <location>
        <begin position="338"/>
        <end position="355"/>
    </location>
</feature>
<proteinExistence type="inferred from homology"/>
<feature type="transmembrane region" description="Helical" evidence="11">
    <location>
        <begin position="403"/>
        <end position="422"/>
    </location>
</feature>
<feature type="transmembrane region" description="Helical" evidence="11">
    <location>
        <begin position="83"/>
        <end position="102"/>
    </location>
</feature>
<evidence type="ECO:0000256" key="11">
    <source>
        <dbReference type="SAM" id="Phobius"/>
    </source>
</evidence>
<evidence type="ECO:0000256" key="3">
    <source>
        <dbReference type="ARBA" id="ARBA00022448"/>
    </source>
</evidence>
<comment type="caution">
    <text evidence="12">The sequence shown here is derived from an EMBL/GenBank/DDBJ whole genome shotgun (WGS) entry which is preliminary data.</text>
</comment>
<dbReference type="GO" id="GO:0000139">
    <property type="term" value="C:Golgi membrane"/>
    <property type="evidence" value="ECO:0007669"/>
    <property type="project" value="TreeGrafter"/>
</dbReference>
<evidence type="ECO:0000256" key="2">
    <source>
        <dbReference type="ARBA" id="ARBA00010694"/>
    </source>
</evidence>
<dbReference type="GO" id="GO:0005789">
    <property type="term" value="C:endoplasmic reticulum membrane"/>
    <property type="evidence" value="ECO:0007669"/>
    <property type="project" value="UniProtKB-SubCell"/>
</dbReference>
<evidence type="ECO:0000256" key="7">
    <source>
        <dbReference type="ARBA" id="ARBA00022989"/>
    </source>
</evidence>
<dbReference type="PANTHER" id="PTHR10778">
    <property type="entry name" value="SOLUTE CARRIER FAMILY 35 MEMBER B"/>
    <property type="match status" value="1"/>
</dbReference>
<keyword evidence="5 11" id="KW-0812">Transmembrane</keyword>
<feature type="transmembrane region" description="Helical" evidence="11">
    <location>
        <begin position="429"/>
        <end position="449"/>
    </location>
</feature>
<evidence type="ECO:0000313" key="13">
    <source>
        <dbReference type="Proteomes" id="UP000473826"/>
    </source>
</evidence>
<accession>A0A7D8V215</accession>
<evidence type="ECO:0000256" key="5">
    <source>
        <dbReference type="ARBA" id="ARBA00022692"/>
    </source>
</evidence>
<dbReference type="EMBL" id="QKWK01000005">
    <property type="protein sequence ID" value="TXT10826.1"/>
    <property type="molecule type" value="Genomic_DNA"/>
</dbReference>
<organism evidence="12 13">
    <name type="scientific">Vanrija humicola</name>
    <name type="common">Yeast</name>
    <name type="synonym">Cryptococcus humicola</name>
    <dbReference type="NCBI Taxonomy" id="5417"/>
    <lineage>
        <taxon>Eukaryota</taxon>
        <taxon>Fungi</taxon>
        <taxon>Dikarya</taxon>
        <taxon>Basidiomycota</taxon>
        <taxon>Agaricomycotina</taxon>
        <taxon>Tremellomycetes</taxon>
        <taxon>Trichosporonales</taxon>
        <taxon>Trichosporonaceae</taxon>
        <taxon>Vanrija</taxon>
    </lineage>
</organism>
<evidence type="ECO:0000256" key="4">
    <source>
        <dbReference type="ARBA" id="ARBA00022597"/>
    </source>
</evidence>
<dbReference type="AlphaFoldDB" id="A0A7D8V215"/>
<dbReference type="PANTHER" id="PTHR10778:SF10">
    <property type="entry name" value="SOLUTE CARRIER FAMILY 35 MEMBER B1"/>
    <property type="match status" value="1"/>
</dbReference>
<dbReference type="InterPro" id="IPR037185">
    <property type="entry name" value="EmrE-like"/>
</dbReference>
<protein>
    <recommendedName>
        <fullName evidence="9">UDP-galactose transporter homolog 1</fullName>
    </recommendedName>
</protein>
<dbReference type="OrthoDB" id="1601at2759"/>
<evidence type="ECO:0000256" key="6">
    <source>
        <dbReference type="ARBA" id="ARBA00022824"/>
    </source>
</evidence>
<feature type="region of interest" description="Disordered" evidence="10">
    <location>
        <begin position="177"/>
        <end position="207"/>
    </location>
</feature>
<comment type="subcellular location">
    <subcellularLocation>
        <location evidence="1">Endoplasmic reticulum membrane</location>
        <topology evidence="1">Multi-pass membrane protein</topology>
    </subcellularLocation>
</comment>